<keyword evidence="11" id="KW-1185">Reference proteome</keyword>
<dbReference type="CDD" id="cd06261">
    <property type="entry name" value="TM_PBP2"/>
    <property type="match status" value="1"/>
</dbReference>
<dbReference type="RefSeq" id="WP_087733914.1">
    <property type="nucleotide sequence ID" value="NZ_CYGY02000021.1"/>
</dbReference>
<feature type="transmembrane region" description="Helical" evidence="8">
    <location>
        <begin position="185"/>
        <end position="210"/>
    </location>
</feature>
<feature type="transmembrane region" description="Helical" evidence="8">
    <location>
        <begin position="141"/>
        <end position="164"/>
    </location>
</feature>
<organism evidence="10 11">
    <name type="scientific">Paraburkholderia piptadeniae</name>
    <dbReference type="NCBI Taxonomy" id="1701573"/>
    <lineage>
        <taxon>Bacteria</taxon>
        <taxon>Pseudomonadati</taxon>
        <taxon>Pseudomonadota</taxon>
        <taxon>Betaproteobacteria</taxon>
        <taxon>Burkholderiales</taxon>
        <taxon>Burkholderiaceae</taxon>
        <taxon>Paraburkholderia</taxon>
    </lineage>
</organism>
<dbReference type="Pfam" id="PF00528">
    <property type="entry name" value="BPD_transp_1"/>
    <property type="match status" value="1"/>
</dbReference>
<evidence type="ECO:0000256" key="1">
    <source>
        <dbReference type="ARBA" id="ARBA00004429"/>
    </source>
</evidence>
<evidence type="ECO:0000256" key="4">
    <source>
        <dbReference type="ARBA" id="ARBA00022519"/>
    </source>
</evidence>
<reference evidence="10" key="1">
    <citation type="submission" date="2016-12" db="EMBL/GenBank/DDBJ databases">
        <authorList>
            <person name="Moulin L."/>
        </authorList>
    </citation>
    <scope>NUCLEOTIDE SEQUENCE [LARGE SCALE GENOMIC DNA]</scope>
    <source>
        <strain evidence="10">STM 7183</strain>
    </source>
</reference>
<evidence type="ECO:0000259" key="9">
    <source>
        <dbReference type="PROSITE" id="PS50928"/>
    </source>
</evidence>
<name>A0A1N7RVS1_9BURK</name>
<evidence type="ECO:0000256" key="8">
    <source>
        <dbReference type="RuleBase" id="RU363032"/>
    </source>
</evidence>
<comment type="subcellular location">
    <subcellularLocation>
        <location evidence="1">Cell inner membrane</location>
        <topology evidence="1">Multi-pass membrane protein</topology>
    </subcellularLocation>
    <subcellularLocation>
        <location evidence="8">Cell membrane</location>
        <topology evidence="8">Multi-pass membrane protein</topology>
    </subcellularLocation>
</comment>
<proteinExistence type="inferred from homology"/>
<feature type="transmembrane region" description="Helical" evidence="8">
    <location>
        <begin position="242"/>
        <end position="262"/>
    </location>
</feature>
<dbReference type="PANTHER" id="PTHR43357">
    <property type="entry name" value="INNER MEMBRANE ABC TRANSPORTER PERMEASE PROTEIN YDCV"/>
    <property type="match status" value="1"/>
</dbReference>
<feature type="transmembrane region" description="Helical" evidence="8">
    <location>
        <begin position="77"/>
        <end position="99"/>
    </location>
</feature>
<dbReference type="AlphaFoldDB" id="A0A1N7RVS1"/>
<feature type="transmembrane region" description="Helical" evidence="8">
    <location>
        <begin position="20"/>
        <end position="42"/>
    </location>
</feature>
<keyword evidence="2 8" id="KW-0813">Transport</keyword>
<feature type="domain" description="ABC transmembrane type-1" evidence="9">
    <location>
        <begin position="73"/>
        <end position="262"/>
    </location>
</feature>
<protein>
    <submittedName>
        <fullName evidence="10">ABC transporter, permease protein</fullName>
    </submittedName>
</protein>
<evidence type="ECO:0000256" key="7">
    <source>
        <dbReference type="ARBA" id="ARBA00023136"/>
    </source>
</evidence>
<keyword evidence="5 8" id="KW-0812">Transmembrane</keyword>
<dbReference type="InterPro" id="IPR035906">
    <property type="entry name" value="MetI-like_sf"/>
</dbReference>
<dbReference type="GO" id="GO:0055085">
    <property type="term" value="P:transmembrane transport"/>
    <property type="evidence" value="ECO:0007669"/>
    <property type="project" value="InterPro"/>
</dbReference>
<dbReference type="SUPFAM" id="SSF161098">
    <property type="entry name" value="MetI-like"/>
    <property type="match status" value="1"/>
</dbReference>
<keyword evidence="6 8" id="KW-1133">Transmembrane helix</keyword>
<dbReference type="PANTHER" id="PTHR43357:SF4">
    <property type="entry name" value="INNER MEMBRANE ABC TRANSPORTER PERMEASE PROTEIN YDCV"/>
    <property type="match status" value="1"/>
</dbReference>
<keyword evidence="4" id="KW-0997">Cell inner membrane</keyword>
<dbReference type="OrthoDB" id="9178195at2"/>
<dbReference type="PROSITE" id="PS50928">
    <property type="entry name" value="ABC_TM1"/>
    <property type="match status" value="1"/>
</dbReference>
<evidence type="ECO:0000313" key="10">
    <source>
        <dbReference type="EMBL" id="SIT39210.1"/>
    </source>
</evidence>
<sequence length="274" mass="29210">MSKYNRSSFIMRRASNVALYGIASLVAFTLIAPLLVIIPMSFSGVQSFAFPPRGFSTQWYVNLFTNQAWYRGMFQSFGIGLVVTLLSLVLGTMAALGLTRVKGVLNAATSSLLLSPMIIPAVVSGVGTYAVFLKWHLTGNYLGFVLAHTALATPFVLTTVSAALKAFSKTMEYAAASCGATPTETFFLVTLPIISPGLASGALFAFMASFDEVVIASFLGGPDLKTLPVKMFNSVYVDSDPTLAAVSTVIIAITSIAIFVVMRFNRGRSSYAQA</sequence>
<dbReference type="Gene3D" id="1.10.3720.10">
    <property type="entry name" value="MetI-like"/>
    <property type="match status" value="1"/>
</dbReference>
<accession>A0A1N7RVS1</accession>
<keyword evidence="7 8" id="KW-0472">Membrane</keyword>
<comment type="caution">
    <text evidence="10">The sequence shown here is derived from an EMBL/GenBank/DDBJ whole genome shotgun (WGS) entry which is preliminary data.</text>
</comment>
<evidence type="ECO:0000256" key="6">
    <source>
        <dbReference type="ARBA" id="ARBA00022989"/>
    </source>
</evidence>
<evidence type="ECO:0000256" key="2">
    <source>
        <dbReference type="ARBA" id="ARBA00022448"/>
    </source>
</evidence>
<evidence type="ECO:0000256" key="3">
    <source>
        <dbReference type="ARBA" id="ARBA00022475"/>
    </source>
</evidence>
<evidence type="ECO:0000313" key="11">
    <source>
        <dbReference type="Proteomes" id="UP000195569"/>
    </source>
</evidence>
<feature type="transmembrane region" description="Helical" evidence="8">
    <location>
        <begin position="111"/>
        <end position="135"/>
    </location>
</feature>
<dbReference type="Proteomes" id="UP000195569">
    <property type="component" value="Unassembled WGS sequence"/>
</dbReference>
<dbReference type="EMBL" id="CYGY02000021">
    <property type="protein sequence ID" value="SIT39210.1"/>
    <property type="molecule type" value="Genomic_DNA"/>
</dbReference>
<comment type="similarity">
    <text evidence="8">Belongs to the binding-protein-dependent transport system permease family.</text>
</comment>
<keyword evidence="3" id="KW-1003">Cell membrane</keyword>
<gene>
    <name evidence="10" type="ORF">BN2476_210092</name>
</gene>
<dbReference type="GO" id="GO:0005886">
    <property type="term" value="C:plasma membrane"/>
    <property type="evidence" value="ECO:0007669"/>
    <property type="project" value="UniProtKB-SubCell"/>
</dbReference>
<dbReference type="InterPro" id="IPR000515">
    <property type="entry name" value="MetI-like"/>
</dbReference>
<evidence type="ECO:0000256" key="5">
    <source>
        <dbReference type="ARBA" id="ARBA00022692"/>
    </source>
</evidence>